<proteinExistence type="predicted"/>
<dbReference type="GO" id="GO:0030246">
    <property type="term" value="F:carbohydrate binding"/>
    <property type="evidence" value="ECO:0007669"/>
    <property type="project" value="UniProtKB-KW"/>
</dbReference>
<keyword evidence="3" id="KW-0175">Coiled coil</keyword>
<dbReference type="InterPro" id="IPR016186">
    <property type="entry name" value="C-type_lectin-like/link_sf"/>
</dbReference>
<dbReference type="AlphaFoldDB" id="A0AAY4C9U6"/>
<keyword evidence="1" id="KW-0430">Lectin</keyword>
<evidence type="ECO:0000313" key="5">
    <source>
        <dbReference type="Ensembl" id="ENSDCDP00010029950.1"/>
    </source>
</evidence>
<dbReference type="InterPro" id="IPR018378">
    <property type="entry name" value="C-type_lectin_CS"/>
</dbReference>
<name>A0AAY4C9U6_9TELE</name>
<dbReference type="Proteomes" id="UP000694580">
    <property type="component" value="Chromosome 1"/>
</dbReference>
<protein>
    <recommendedName>
        <fullName evidence="4">C-type lectin domain-containing protein</fullName>
    </recommendedName>
</protein>
<reference evidence="5 6" key="1">
    <citation type="submission" date="2020-06" db="EMBL/GenBank/DDBJ databases">
        <authorList>
            <consortium name="Wellcome Sanger Institute Data Sharing"/>
        </authorList>
    </citation>
    <scope>NUCLEOTIDE SEQUENCE [LARGE SCALE GENOMIC DNA]</scope>
</reference>
<evidence type="ECO:0000313" key="6">
    <source>
        <dbReference type="Proteomes" id="UP000694580"/>
    </source>
</evidence>
<keyword evidence="6" id="KW-1185">Reference proteome</keyword>
<dbReference type="SMART" id="SM00034">
    <property type="entry name" value="CLECT"/>
    <property type="match status" value="1"/>
</dbReference>
<dbReference type="InterPro" id="IPR016187">
    <property type="entry name" value="CTDL_fold"/>
</dbReference>
<gene>
    <name evidence="5" type="primary">LOC114792235</name>
</gene>
<dbReference type="PANTHER" id="PTHR22803">
    <property type="entry name" value="MANNOSE, PHOSPHOLIPASE, LECTIN RECEPTOR RELATED"/>
    <property type="match status" value="1"/>
</dbReference>
<dbReference type="SUPFAM" id="SSF56436">
    <property type="entry name" value="C-type lectin-like"/>
    <property type="match status" value="1"/>
</dbReference>
<keyword evidence="2" id="KW-1015">Disulfide bond</keyword>
<evidence type="ECO:0000256" key="2">
    <source>
        <dbReference type="ARBA" id="ARBA00023157"/>
    </source>
</evidence>
<dbReference type="InterPro" id="IPR033989">
    <property type="entry name" value="CD209-like_CTLD"/>
</dbReference>
<dbReference type="PROSITE" id="PS00615">
    <property type="entry name" value="C_TYPE_LECTIN_1"/>
    <property type="match status" value="1"/>
</dbReference>
<reference evidence="5" key="3">
    <citation type="submission" date="2025-09" db="UniProtKB">
        <authorList>
            <consortium name="Ensembl"/>
        </authorList>
    </citation>
    <scope>IDENTIFICATION</scope>
</reference>
<accession>A0AAY4C9U6</accession>
<dbReference type="InterPro" id="IPR001304">
    <property type="entry name" value="C-type_lectin-like"/>
</dbReference>
<dbReference type="PROSITE" id="PS50041">
    <property type="entry name" value="C_TYPE_LECTIN_2"/>
    <property type="match status" value="1"/>
</dbReference>
<feature type="domain" description="C-type lectin" evidence="4">
    <location>
        <begin position="125"/>
        <end position="248"/>
    </location>
</feature>
<dbReference type="Ensembl" id="ENSDCDT00010037191.1">
    <property type="protein sequence ID" value="ENSDCDP00010029950.1"/>
    <property type="gene ID" value="ENSDCDG00010019061.1"/>
</dbReference>
<dbReference type="Gene3D" id="3.10.100.10">
    <property type="entry name" value="Mannose-Binding Protein A, subunit A"/>
    <property type="match status" value="1"/>
</dbReference>
<sequence length="251" mass="28623">MRCIETRVEPRAARASIRLLSSSRTDSEVSGRHDRLALNSSQANGELESLKADYKRLAATKSTLHEEFGKVLSEKKALQVRLERAMSQIVALRQEKERSENQLKISSEILNGDSCGRCPQGWRLLNATCYYFSDEGLHKRGWEQSRQDCVNKGGDLAVVDTQEKQEFVSEVLQASRLGYWDGFWIGLKDDHTEGVWKWRDGASLEYWREGEPNDFYSAEDCAATYPTSKPLEAWNDAPCNHPLKWICEMSP</sequence>
<evidence type="ECO:0000259" key="4">
    <source>
        <dbReference type="PROSITE" id="PS50041"/>
    </source>
</evidence>
<dbReference type="GeneTree" id="ENSGT01030000234575"/>
<evidence type="ECO:0000256" key="3">
    <source>
        <dbReference type="SAM" id="Coils"/>
    </source>
</evidence>
<dbReference type="CDD" id="cd03590">
    <property type="entry name" value="CLECT_DC-SIGN_like"/>
    <property type="match status" value="1"/>
</dbReference>
<dbReference type="Pfam" id="PF00059">
    <property type="entry name" value="Lectin_C"/>
    <property type="match status" value="1"/>
</dbReference>
<reference evidence="5" key="2">
    <citation type="submission" date="2025-08" db="UniProtKB">
        <authorList>
            <consortium name="Ensembl"/>
        </authorList>
    </citation>
    <scope>IDENTIFICATION</scope>
</reference>
<evidence type="ECO:0000256" key="1">
    <source>
        <dbReference type="ARBA" id="ARBA00022734"/>
    </source>
</evidence>
<organism evidence="5 6">
    <name type="scientific">Denticeps clupeoides</name>
    <name type="common">denticle herring</name>
    <dbReference type="NCBI Taxonomy" id="299321"/>
    <lineage>
        <taxon>Eukaryota</taxon>
        <taxon>Metazoa</taxon>
        <taxon>Chordata</taxon>
        <taxon>Craniata</taxon>
        <taxon>Vertebrata</taxon>
        <taxon>Euteleostomi</taxon>
        <taxon>Actinopterygii</taxon>
        <taxon>Neopterygii</taxon>
        <taxon>Teleostei</taxon>
        <taxon>Clupei</taxon>
        <taxon>Clupeiformes</taxon>
        <taxon>Denticipitoidei</taxon>
        <taxon>Denticipitidae</taxon>
        <taxon>Denticeps</taxon>
    </lineage>
</organism>
<dbReference type="InterPro" id="IPR050111">
    <property type="entry name" value="C-type_lectin/snaclec_domain"/>
</dbReference>
<feature type="coiled-coil region" evidence="3">
    <location>
        <begin position="40"/>
        <end position="109"/>
    </location>
</feature>